<evidence type="ECO:0000256" key="2">
    <source>
        <dbReference type="ARBA" id="ARBA00022840"/>
    </source>
</evidence>
<dbReference type="InterPro" id="IPR050173">
    <property type="entry name" value="ABC_transporter_C-like"/>
</dbReference>
<dbReference type="GO" id="GO:0016020">
    <property type="term" value="C:membrane"/>
    <property type="evidence" value="ECO:0007669"/>
    <property type="project" value="TreeGrafter"/>
</dbReference>
<keyword evidence="2" id="KW-0067">ATP-binding</keyword>
<dbReference type="GO" id="GO:0005524">
    <property type="term" value="F:ATP binding"/>
    <property type="evidence" value="ECO:0007669"/>
    <property type="project" value="UniProtKB-KW"/>
</dbReference>
<proteinExistence type="predicted"/>
<protein>
    <submittedName>
        <fullName evidence="4">Multidrug resistance-associated protein 1-like</fullName>
    </submittedName>
</protein>
<dbReference type="InterPro" id="IPR027417">
    <property type="entry name" value="P-loop_NTPase"/>
</dbReference>
<dbReference type="SUPFAM" id="SSF52540">
    <property type="entry name" value="P-loop containing nucleoside triphosphate hydrolases"/>
    <property type="match status" value="1"/>
</dbReference>
<organism evidence="4 5">
    <name type="scientific">Stylonychia lemnae</name>
    <name type="common">Ciliate</name>
    <dbReference type="NCBI Taxonomy" id="5949"/>
    <lineage>
        <taxon>Eukaryota</taxon>
        <taxon>Sar</taxon>
        <taxon>Alveolata</taxon>
        <taxon>Ciliophora</taxon>
        <taxon>Intramacronucleata</taxon>
        <taxon>Spirotrichea</taxon>
        <taxon>Stichotrichia</taxon>
        <taxon>Sporadotrichida</taxon>
        <taxon>Oxytrichidae</taxon>
        <taxon>Stylonychinae</taxon>
        <taxon>Stylonychia</taxon>
    </lineage>
</organism>
<evidence type="ECO:0000259" key="3">
    <source>
        <dbReference type="Pfam" id="PF00005"/>
    </source>
</evidence>
<dbReference type="AlphaFoldDB" id="A0A078A106"/>
<name>A0A078A106_STYLE</name>
<dbReference type="PANTHER" id="PTHR24223">
    <property type="entry name" value="ATP-BINDING CASSETTE SUB-FAMILY C"/>
    <property type="match status" value="1"/>
</dbReference>
<evidence type="ECO:0000313" key="4">
    <source>
        <dbReference type="EMBL" id="CDW75163.1"/>
    </source>
</evidence>
<gene>
    <name evidence="4" type="primary">Contig3750.g4008</name>
    <name evidence="4" type="ORF">STYLEM_4150</name>
</gene>
<dbReference type="OrthoDB" id="442846at2759"/>
<dbReference type="InParanoid" id="A0A078A106"/>
<dbReference type="InterPro" id="IPR003439">
    <property type="entry name" value="ABC_transporter-like_ATP-bd"/>
</dbReference>
<evidence type="ECO:0000313" key="5">
    <source>
        <dbReference type="Proteomes" id="UP000039865"/>
    </source>
</evidence>
<dbReference type="GO" id="GO:0042626">
    <property type="term" value="F:ATPase-coupled transmembrane transporter activity"/>
    <property type="evidence" value="ECO:0007669"/>
    <property type="project" value="TreeGrafter"/>
</dbReference>
<evidence type="ECO:0000256" key="1">
    <source>
        <dbReference type="ARBA" id="ARBA00022741"/>
    </source>
</evidence>
<dbReference type="Pfam" id="PF00005">
    <property type="entry name" value="ABC_tran"/>
    <property type="match status" value="1"/>
</dbReference>
<sequence>MEIASGYITIDGINIKELELHELRKRITDPTMFTGSLKFNLDPENKISDDVVLQLLNKANLQDLINKDSKGIYQEISENGANLSSGERQLLCICRAILRVNNYIYKHAQQRSKIVILDEATANIDVVTEQKIQMLIQSEFKDSTMITIAHRLNTIIQSDRVLVLSYGQIKEYDTPRNLMQNPDSEFSKLLKEIKKEEQKSINSDK</sequence>
<keyword evidence="1" id="KW-0547">Nucleotide-binding</keyword>
<dbReference type="OMA" id="TAMICIS"/>
<accession>A0A078A106</accession>
<keyword evidence="5" id="KW-1185">Reference proteome</keyword>
<feature type="domain" description="ABC transporter" evidence="3">
    <location>
        <begin position="4"/>
        <end position="122"/>
    </location>
</feature>
<dbReference type="Proteomes" id="UP000039865">
    <property type="component" value="Unassembled WGS sequence"/>
</dbReference>
<dbReference type="EMBL" id="CCKQ01004030">
    <property type="protein sequence ID" value="CDW75163.1"/>
    <property type="molecule type" value="Genomic_DNA"/>
</dbReference>
<dbReference type="Gene3D" id="3.40.50.300">
    <property type="entry name" value="P-loop containing nucleotide triphosphate hydrolases"/>
    <property type="match status" value="1"/>
</dbReference>
<reference evidence="4 5" key="1">
    <citation type="submission" date="2014-06" db="EMBL/GenBank/DDBJ databases">
        <authorList>
            <person name="Swart Estienne"/>
        </authorList>
    </citation>
    <scope>NUCLEOTIDE SEQUENCE [LARGE SCALE GENOMIC DNA]</scope>
    <source>
        <strain evidence="4 5">130c</strain>
    </source>
</reference>
<dbReference type="GO" id="GO:0016887">
    <property type="term" value="F:ATP hydrolysis activity"/>
    <property type="evidence" value="ECO:0007669"/>
    <property type="project" value="InterPro"/>
</dbReference>